<sequence length="467" mass="52063">MDSALTPEKEALRPSRVDSDIMILDVQTIKDLEIFHTDGEGASLFQLCNLAQSEGGARALRRRMERPWSNAARITATQESITFILAHRQAFRKLPPAYLAGRAEHYAEEILPSVTQENVLEFGLGALSLWANNNRHYSAIVYGVQISCKLIVALRSFAKQLELASPVGELAPLLEEMSALLDLPRLLQISDDDTGRRLWKVLRLDQVFRLHEKGTMVRLLQLVSEIDALVAMADATDKNGFILPNIEKGPLRVHAEGLVHPFVQNAVANPVELNQKRRVLFLTGPNMAGKTTYLRAFAAACYFAHLGMGVPARNFSFVPAQRLFSSISLSDDLSSGISYFRAEALRIRAVAQAVAEGYRVVAIMDEPFKGTNVKDAFDASLAVLERFAAKEDCLFMFSSHLIELSEQLSITDEIDCRNFEAEEGEGRLRFDYLLRRGVSTQRLGMRVLHEEGVFDLLDGHSKGEKSE</sequence>
<dbReference type="Proteomes" id="UP001143362">
    <property type="component" value="Unassembled WGS sequence"/>
</dbReference>
<name>A0ABT3TEN6_9GAMM</name>
<dbReference type="Gene3D" id="3.40.50.300">
    <property type="entry name" value="P-loop containing nucleotide triphosphate hydrolases"/>
    <property type="match status" value="1"/>
</dbReference>
<dbReference type="PANTHER" id="PTHR11361:SF99">
    <property type="entry name" value="DNA MISMATCH REPAIR PROTEIN"/>
    <property type="match status" value="1"/>
</dbReference>
<proteinExistence type="predicted"/>
<dbReference type="InterPro" id="IPR036187">
    <property type="entry name" value="DNA_mismatch_repair_MutS_sf"/>
</dbReference>
<dbReference type="EMBL" id="SHNN01000001">
    <property type="protein sequence ID" value="MCX2980773.1"/>
    <property type="molecule type" value="Genomic_DNA"/>
</dbReference>
<dbReference type="Pfam" id="PF00488">
    <property type="entry name" value="MutS_V"/>
    <property type="match status" value="1"/>
</dbReference>
<keyword evidence="6" id="KW-1185">Reference proteome</keyword>
<protein>
    <recommendedName>
        <fullName evidence="4">DNA mismatch repair proteins mutS family domain-containing protein</fullName>
    </recommendedName>
</protein>
<dbReference type="PANTHER" id="PTHR11361">
    <property type="entry name" value="DNA MISMATCH REPAIR PROTEIN MUTS FAMILY MEMBER"/>
    <property type="match status" value="1"/>
</dbReference>
<keyword evidence="2" id="KW-0067">ATP-binding</keyword>
<comment type="caution">
    <text evidence="5">The sequence shown here is derived from an EMBL/GenBank/DDBJ whole genome shotgun (WGS) entry which is preliminary data.</text>
</comment>
<dbReference type="Pfam" id="PF05192">
    <property type="entry name" value="MutS_III"/>
    <property type="match status" value="1"/>
</dbReference>
<organism evidence="5 6">
    <name type="scientific">Candidatus Litorirhabdus singularis</name>
    <dbReference type="NCBI Taxonomy" id="2518993"/>
    <lineage>
        <taxon>Bacteria</taxon>
        <taxon>Pseudomonadati</taxon>
        <taxon>Pseudomonadota</taxon>
        <taxon>Gammaproteobacteria</taxon>
        <taxon>Cellvibrionales</taxon>
        <taxon>Halieaceae</taxon>
        <taxon>Candidatus Litorirhabdus</taxon>
    </lineage>
</organism>
<evidence type="ECO:0000256" key="2">
    <source>
        <dbReference type="ARBA" id="ARBA00022840"/>
    </source>
</evidence>
<dbReference type="RefSeq" id="WP_279244746.1">
    <property type="nucleotide sequence ID" value="NZ_SHNN01000001.1"/>
</dbReference>
<keyword evidence="3" id="KW-0238">DNA-binding</keyword>
<dbReference type="InterPro" id="IPR045076">
    <property type="entry name" value="MutS"/>
</dbReference>
<keyword evidence="1" id="KW-0547">Nucleotide-binding</keyword>
<evidence type="ECO:0000256" key="3">
    <source>
        <dbReference type="ARBA" id="ARBA00023125"/>
    </source>
</evidence>
<dbReference type="InterPro" id="IPR027417">
    <property type="entry name" value="P-loop_NTPase"/>
</dbReference>
<dbReference type="InterPro" id="IPR007696">
    <property type="entry name" value="DNA_mismatch_repair_MutS_core"/>
</dbReference>
<gene>
    <name evidence="5" type="ORF">EYC98_07760</name>
</gene>
<accession>A0ABT3TEN6</accession>
<evidence type="ECO:0000259" key="4">
    <source>
        <dbReference type="SMART" id="SM00534"/>
    </source>
</evidence>
<dbReference type="Gene3D" id="1.10.1420.10">
    <property type="match status" value="1"/>
</dbReference>
<evidence type="ECO:0000313" key="6">
    <source>
        <dbReference type="Proteomes" id="UP001143362"/>
    </source>
</evidence>
<feature type="domain" description="DNA mismatch repair proteins mutS family" evidence="4">
    <location>
        <begin position="277"/>
        <end position="458"/>
    </location>
</feature>
<dbReference type="SUPFAM" id="SSF52540">
    <property type="entry name" value="P-loop containing nucleoside triphosphate hydrolases"/>
    <property type="match status" value="1"/>
</dbReference>
<reference evidence="5" key="1">
    <citation type="submission" date="2019-02" db="EMBL/GenBank/DDBJ databases">
        <authorList>
            <person name="Li S.-H."/>
        </authorList>
    </citation>
    <scope>NUCLEOTIDE SEQUENCE</scope>
    <source>
        <strain evidence="5">IMCC14734</strain>
    </source>
</reference>
<dbReference type="SMART" id="SM00534">
    <property type="entry name" value="MUTSac"/>
    <property type="match status" value="1"/>
</dbReference>
<evidence type="ECO:0000313" key="5">
    <source>
        <dbReference type="EMBL" id="MCX2980773.1"/>
    </source>
</evidence>
<dbReference type="InterPro" id="IPR000432">
    <property type="entry name" value="DNA_mismatch_repair_MutS_C"/>
</dbReference>
<dbReference type="SUPFAM" id="SSF48334">
    <property type="entry name" value="DNA repair protein MutS, domain III"/>
    <property type="match status" value="1"/>
</dbReference>
<evidence type="ECO:0000256" key="1">
    <source>
        <dbReference type="ARBA" id="ARBA00022741"/>
    </source>
</evidence>